<dbReference type="AlphaFoldDB" id="A0A5C6UC01"/>
<reference evidence="2 3" key="1">
    <citation type="journal article" date="2013" name="Antonie Van Leeuwenhoek">
        <title>Sphingomonas ginsenosidivorax sp. nov., with the ability to transform ginsenosides.</title>
        <authorList>
            <person name="Jin X.F."/>
            <person name="Kim J.K."/>
            <person name="Liu Q.M."/>
            <person name="Kang M.S."/>
            <person name="He D."/>
            <person name="Jin F.X."/>
            <person name="Kim S.C."/>
            <person name="Im W.T."/>
        </authorList>
    </citation>
    <scope>NUCLEOTIDE SEQUENCE [LARGE SCALE GENOMIC DNA]</scope>
    <source>
        <strain evidence="2 3">KHI67</strain>
    </source>
</reference>
<sequence>MKPLLPWRPKPQVDELLSSWLLRVAHGNSPKLQTFSHLIWPGRQLWNRDLDAMAPRDVVNDLARLTGTGENEAWATTLYSLEGILYERIRITNASRWILPLGIYHRTRRRGGQQWCAICLSTDRQAYYRKNWRLAIVSTCSKHGIVLADRCIDCGSPAVPHQGLDPCCHVCGSDRRSYPHVIADSKALQLEHNFREILAGRAHPPEAFSNIYPLAFFNLVRQILSIVTANPRAQRLRETVCRHNGGDPSEPIFEGIISAPEFLSSSERHRMMAIVAQLLDGWPYKFVALCAEAGMWRSWALRGDRSSIPFEYTTVVDRYLHGT</sequence>
<protein>
    <submittedName>
        <fullName evidence="2">TniQ family protein</fullName>
    </submittedName>
</protein>
<feature type="domain" description="TniQ" evidence="1">
    <location>
        <begin position="6"/>
        <end position="147"/>
    </location>
</feature>
<evidence type="ECO:0000259" key="1">
    <source>
        <dbReference type="Pfam" id="PF06527"/>
    </source>
</evidence>
<evidence type="ECO:0000313" key="2">
    <source>
        <dbReference type="EMBL" id="TXC69960.1"/>
    </source>
</evidence>
<dbReference type="RefSeq" id="WP_147079686.1">
    <property type="nucleotide sequence ID" value="NZ_VOQR01000001.1"/>
</dbReference>
<dbReference type="Pfam" id="PF06527">
    <property type="entry name" value="TniQ"/>
    <property type="match status" value="1"/>
</dbReference>
<evidence type="ECO:0000313" key="3">
    <source>
        <dbReference type="Proteomes" id="UP000321250"/>
    </source>
</evidence>
<comment type="caution">
    <text evidence="2">The sequence shown here is derived from an EMBL/GenBank/DDBJ whole genome shotgun (WGS) entry which is preliminary data.</text>
</comment>
<dbReference type="Proteomes" id="UP000321250">
    <property type="component" value="Unassembled WGS sequence"/>
</dbReference>
<accession>A0A5C6UC01</accession>
<gene>
    <name evidence="2" type="ORF">FSB78_02585</name>
</gene>
<dbReference type="OrthoDB" id="6917259at2"/>
<proteinExistence type="predicted"/>
<dbReference type="InterPro" id="IPR009492">
    <property type="entry name" value="TniQ"/>
</dbReference>
<name>A0A5C6UC01_9SPHN</name>
<dbReference type="EMBL" id="VOQR01000001">
    <property type="protein sequence ID" value="TXC69960.1"/>
    <property type="molecule type" value="Genomic_DNA"/>
</dbReference>
<keyword evidence="3" id="KW-1185">Reference proteome</keyword>
<organism evidence="2 3">
    <name type="scientific">Sphingomonas ginsenosidivorax</name>
    <dbReference type="NCBI Taxonomy" id="862135"/>
    <lineage>
        <taxon>Bacteria</taxon>
        <taxon>Pseudomonadati</taxon>
        <taxon>Pseudomonadota</taxon>
        <taxon>Alphaproteobacteria</taxon>
        <taxon>Sphingomonadales</taxon>
        <taxon>Sphingomonadaceae</taxon>
        <taxon>Sphingomonas</taxon>
    </lineage>
</organism>